<keyword evidence="1" id="KW-0472">Membrane</keyword>
<evidence type="ECO:0000313" key="2">
    <source>
        <dbReference type="EMBL" id="GGT88987.1"/>
    </source>
</evidence>
<keyword evidence="1" id="KW-1133">Transmembrane helix</keyword>
<reference evidence="2" key="1">
    <citation type="journal article" date="2014" name="Int. J. Syst. Evol. Microbiol.">
        <title>Complete genome sequence of Corynebacterium casei LMG S-19264T (=DSM 44701T), isolated from a smear-ripened cheese.</title>
        <authorList>
            <consortium name="US DOE Joint Genome Institute (JGI-PGF)"/>
            <person name="Walter F."/>
            <person name="Albersmeier A."/>
            <person name="Kalinowski J."/>
            <person name="Ruckert C."/>
        </authorList>
    </citation>
    <scope>NUCLEOTIDE SEQUENCE</scope>
    <source>
        <strain evidence="2">JCM 31740</strain>
    </source>
</reference>
<dbReference type="InterPro" id="IPR011047">
    <property type="entry name" value="Quinoprotein_ADH-like_sf"/>
</dbReference>
<evidence type="ECO:0000313" key="3">
    <source>
        <dbReference type="Proteomes" id="UP000616143"/>
    </source>
</evidence>
<dbReference type="Gene3D" id="2.120.10.30">
    <property type="entry name" value="TolB, C-terminal domain"/>
    <property type="match status" value="1"/>
</dbReference>
<dbReference type="RefSeq" id="WP_188848326.1">
    <property type="nucleotide sequence ID" value="NZ_BMQS01000003.1"/>
</dbReference>
<proteinExistence type="predicted"/>
<gene>
    <name evidence="2" type="ORF">GCM10007116_03510</name>
</gene>
<feature type="transmembrane region" description="Helical" evidence="1">
    <location>
        <begin position="637"/>
        <end position="660"/>
    </location>
</feature>
<dbReference type="OrthoDB" id="28853at2157"/>
<dbReference type="SUPFAM" id="SSF50998">
    <property type="entry name" value="Quinoprotein alcohol dehydrogenase-like"/>
    <property type="match status" value="1"/>
</dbReference>
<dbReference type="InterPro" id="IPR011042">
    <property type="entry name" value="6-blade_b-propeller_TolB-like"/>
</dbReference>
<organism evidence="2 3">
    <name type="scientific">Sulfodiicoccus acidiphilus</name>
    <dbReference type="NCBI Taxonomy" id="1670455"/>
    <lineage>
        <taxon>Archaea</taxon>
        <taxon>Thermoproteota</taxon>
        <taxon>Thermoprotei</taxon>
        <taxon>Sulfolobales</taxon>
        <taxon>Sulfolobaceae</taxon>
        <taxon>Sulfodiicoccus</taxon>
    </lineage>
</organism>
<protein>
    <submittedName>
        <fullName evidence="2">Uncharacterized protein</fullName>
    </submittedName>
</protein>
<dbReference type="Proteomes" id="UP000616143">
    <property type="component" value="Unassembled WGS sequence"/>
</dbReference>
<reference evidence="2" key="2">
    <citation type="submission" date="2020-09" db="EMBL/GenBank/DDBJ databases">
        <authorList>
            <person name="Sun Q."/>
            <person name="Ohkuma M."/>
        </authorList>
    </citation>
    <scope>NUCLEOTIDE SEQUENCE</scope>
    <source>
        <strain evidence="2">JCM 31740</strain>
    </source>
</reference>
<keyword evidence="1" id="KW-0812">Transmembrane</keyword>
<evidence type="ECO:0000256" key="1">
    <source>
        <dbReference type="SAM" id="Phobius"/>
    </source>
</evidence>
<dbReference type="EMBL" id="BMQS01000003">
    <property type="protein sequence ID" value="GGT88987.1"/>
    <property type="molecule type" value="Genomic_DNA"/>
</dbReference>
<comment type="caution">
    <text evidence="2">The sequence shown here is derived from an EMBL/GenBank/DDBJ whole genome shotgun (WGS) entry which is preliminary data.</text>
</comment>
<dbReference type="AlphaFoldDB" id="A0A830GYX9"/>
<sequence length="703" mass="74506">MSSRPLPALILLVLAAFTVLSIAASSQSAAGFDVTAMAMYPQEVNGSYLIAVGAKVTTTFLFIFQKTCYYLDLYSYSDGTLTQLWNVSLSHEATAVALSPNLVAVGVSSGSSIFSSGSSSVEVFSTSGSGMWSVEYSYPTVTSLAISSADQVAVSVGGPSPEGAVYVYDESGDLLWNYSPSGYFGVHQLLFTPAGDLIVGAGNGYANGGWVIDFSQTGRVLWNVSTYDPTSLALGPNGVVVGAYVSYAFGGDNYVLEISDGRLLWVRDLGPNSRNTSLIWVSDSPNSALSAVAGNYGLHFVTGDGVYVLNYSLPFGDSEVAQSSNGSVVAVAELGGSQLLVFDYGEEIGSYSVGQIRSLAVNSQGNLIVVGTSNGLQAIQVTPSPIATFTVVSQLPSFYVGDVVAFSNSTYHLPAPVTLKLPTNSTRGSVRYLLDSLQVLGSGSGLDLGPGIYLVRANYTLQFLVEVVYPQTTSSGWYFSGSLITFPSLIQVNSTVRYSLIGRSTFTVTGPANVTPDYVKQYLVTLSLPNGTLSSWIDQDAVATIPALIQVNSTVRYSLIGRSTFTVTGPANVTPDYVKQYLVVIDGNSSWMDQGSTVRLYREVGFPFNVKWVGTYNVSNGRVVNVNGPIVEKAVRVLSLVSLAEVVVPVGGAGGLAYALRRRTRSARTFVGKGELVLVNGVVAVVVEVRREDGRNVYYVDFG</sequence>
<name>A0A830GYX9_9CREN</name>
<accession>A0A830GYX9</accession>